<feature type="signal peptide" evidence="1">
    <location>
        <begin position="1"/>
        <end position="20"/>
    </location>
</feature>
<dbReference type="OrthoDB" id="8887208at2"/>
<evidence type="ECO:0000256" key="1">
    <source>
        <dbReference type="SAM" id="SignalP"/>
    </source>
</evidence>
<feature type="chain" id="PRO_5010320331" description="Outer membrane protein beta-barrel domain-containing protein" evidence="1">
    <location>
        <begin position="21"/>
        <end position="274"/>
    </location>
</feature>
<accession>A0A1S1YT60</accession>
<comment type="caution">
    <text evidence="2">The sequence shown here is derived from an EMBL/GenBank/DDBJ whole genome shotgun (WGS) entry which is preliminary data.</text>
</comment>
<dbReference type="EMBL" id="JRYR02000002">
    <property type="protein sequence ID" value="OHX64198.1"/>
    <property type="molecule type" value="Genomic_DNA"/>
</dbReference>
<proteinExistence type="predicted"/>
<dbReference type="STRING" id="915059.NH26_21580"/>
<keyword evidence="1" id="KW-0732">Signal</keyword>
<keyword evidence="3" id="KW-1185">Reference proteome</keyword>
<evidence type="ECO:0000313" key="2">
    <source>
        <dbReference type="EMBL" id="OHX64198.1"/>
    </source>
</evidence>
<evidence type="ECO:0000313" key="3">
    <source>
        <dbReference type="Proteomes" id="UP000179797"/>
    </source>
</evidence>
<gene>
    <name evidence="2" type="ORF">NH26_21580</name>
</gene>
<protein>
    <recommendedName>
        <fullName evidence="4">Outer membrane protein beta-barrel domain-containing protein</fullName>
    </recommendedName>
</protein>
<dbReference type="RefSeq" id="WP_052431902.1">
    <property type="nucleotide sequence ID" value="NZ_JRYR02000002.1"/>
</dbReference>
<name>A0A1S1YT60_FLAPC</name>
<dbReference type="AlphaFoldDB" id="A0A1S1YT60"/>
<evidence type="ECO:0008006" key="4">
    <source>
        <dbReference type="Google" id="ProtNLM"/>
    </source>
</evidence>
<reference evidence="2 3" key="1">
    <citation type="journal article" date="2012" name="Int. J. Syst. Evol. Microbiol.">
        <title>Flammeovirga pacifica sp. nov., isolated from deep-sea sediment.</title>
        <authorList>
            <person name="Xu H."/>
            <person name="Fu Y."/>
            <person name="Yang N."/>
            <person name="Ding Z."/>
            <person name="Lai Q."/>
            <person name="Zeng R."/>
        </authorList>
    </citation>
    <scope>NUCLEOTIDE SEQUENCE [LARGE SCALE GENOMIC DNA]</scope>
    <source>
        <strain evidence="3">DSM 24597 / LMG 26175 / WPAGA1</strain>
    </source>
</reference>
<organism evidence="2 3">
    <name type="scientific">Flammeovirga pacifica</name>
    <dbReference type="NCBI Taxonomy" id="915059"/>
    <lineage>
        <taxon>Bacteria</taxon>
        <taxon>Pseudomonadati</taxon>
        <taxon>Bacteroidota</taxon>
        <taxon>Cytophagia</taxon>
        <taxon>Cytophagales</taxon>
        <taxon>Flammeovirgaceae</taxon>
        <taxon>Flammeovirga</taxon>
    </lineage>
</organism>
<dbReference type="Proteomes" id="UP000179797">
    <property type="component" value="Unassembled WGS sequence"/>
</dbReference>
<sequence length="274" mass="31937">MLKRITLNLFCFFLVTGVFAQNLEKEITSRKKSISITWGWNWSDYSSSDIHFKGNNHNFTLHNVEASHRPTQFDFNSYFVHFTTPQYNFKLAYFFNDNWNVSFGVDHMKYVMIQNQKVKIDGIINEGSPYDRVYNSNDIILTDDFLTFEHTDGLNYLYLGINRFDELYNFTKMNGPNISINLTEGCSAGVHLPKTNARMFGKNRNDEFHLAGYGLDLNLGLNFTFYDYFFIEGDLKGGFVHMPDIKTSHEVGNRANQHFFYSQYAAVFGFNFPL</sequence>